<accession>A0ABS4EXT7</accession>
<reference evidence="1 2" key="1">
    <citation type="submission" date="2021-03" db="EMBL/GenBank/DDBJ databases">
        <title>Genomic Encyclopedia of Type Strains, Phase IV (KMG-IV): sequencing the most valuable type-strain genomes for metagenomic binning, comparative biology and taxonomic classification.</title>
        <authorList>
            <person name="Goeker M."/>
        </authorList>
    </citation>
    <scope>NUCLEOTIDE SEQUENCE [LARGE SCALE GENOMIC DNA]</scope>
    <source>
        <strain evidence="1 2">DSM 3984</strain>
    </source>
</reference>
<evidence type="ECO:0000313" key="2">
    <source>
        <dbReference type="Proteomes" id="UP000783390"/>
    </source>
</evidence>
<comment type="caution">
    <text evidence="1">The sequence shown here is derived from an EMBL/GenBank/DDBJ whole genome shotgun (WGS) entry which is preliminary data.</text>
</comment>
<dbReference type="EMBL" id="JAGGJZ010000001">
    <property type="protein sequence ID" value="MBP1888796.1"/>
    <property type="molecule type" value="Genomic_DNA"/>
</dbReference>
<sequence>MKNKYSLNLKNEYKDGKMITEISKKLITIDIIKKLIINRTL</sequence>
<dbReference type="Proteomes" id="UP000783390">
    <property type="component" value="Unassembled WGS sequence"/>
</dbReference>
<keyword evidence="2" id="KW-1185">Reference proteome</keyword>
<dbReference type="RefSeq" id="WP_268835739.1">
    <property type="nucleotide sequence ID" value="NZ_JAGGJZ010000001.1"/>
</dbReference>
<proteinExistence type="predicted"/>
<name>A0ABS4EXT7_9CLOT</name>
<gene>
    <name evidence="1" type="ORF">J2Z53_000375</name>
</gene>
<evidence type="ECO:0008006" key="3">
    <source>
        <dbReference type="Google" id="ProtNLM"/>
    </source>
</evidence>
<evidence type="ECO:0000313" key="1">
    <source>
        <dbReference type="EMBL" id="MBP1888796.1"/>
    </source>
</evidence>
<protein>
    <recommendedName>
        <fullName evidence="3">Transposase</fullName>
    </recommendedName>
</protein>
<organism evidence="1 2">
    <name type="scientific">Clostridium moniliforme</name>
    <dbReference type="NCBI Taxonomy" id="39489"/>
    <lineage>
        <taxon>Bacteria</taxon>
        <taxon>Bacillati</taxon>
        <taxon>Bacillota</taxon>
        <taxon>Clostridia</taxon>
        <taxon>Eubacteriales</taxon>
        <taxon>Clostridiaceae</taxon>
        <taxon>Clostridium</taxon>
    </lineage>
</organism>